<organism evidence="1 2">
    <name type="scientific">Letharia lupina</name>
    <dbReference type="NCBI Taxonomy" id="560253"/>
    <lineage>
        <taxon>Eukaryota</taxon>
        <taxon>Fungi</taxon>
        <taxon>Dikarya</taxon>
        <taxon>Ascomycota</taxon>
        <taxon>Pezizomycotina</taxon>
        <taxon>Lecanoromycetes</taxon>
        <taxon>OSLEUM clade</taxon>
        <taxon>Lecanoromycetidae</taxon>
        <taxon>Lecanorales</taxon>
        <taxon>Lecanorineae</taxon>
        <taxon>Parmeliaceae</taxon>
        <taxon>Letharia</taxon>
    </lineage>
</organism>
<accession>A0A8H6C6Y3</accession>
<evidence type="ECO:0000313" key="2">
    <source>
        <dbReference type="Proteomes" id="UP000593566"/>
    </source>
</evidence>
<gene>
    <name evidence="1" type="ORF">HO133_006576</name>
</gene>
<comment type="caution">
    <text evidence="1">The sequence shown here is derived from an EMBL/GenBank/DDBJ whole genome shotgun (WGS) entry which is preliminary data.</text>
</comment>
<dbReference type="Proteomes" id="UP000593566">
    <property type="component" value="Unassembled WGS sequence"/>
</dbReference>
<name>A0A8H6C6Y3_9LECA</name>
<keyword evidence="2" id="KW-1185">Reference proteome</keyword>
<dbReference type="AlphaFoldDB" id="A0A8H6C6Y3"/>
<dbReference type="RefSeq" id="XP_037147184.1">
    <property type="nucleotide sequence ID" value="XM_037297474.1"/>
</dbReference>
<proteinExistence type="predicted"/>
<dbReference type="GeneID" id="59334977"/>
<dbReference type="EMBL" id="JACCJB010000025">
    <property type="protein sequence ID" value="KAF6217749.1"/>
    <property type="molecule type" value="Genomic_DNA"/>
</dbReference>
<evidence type="ECO:0000313" key="1">
    <source>
        <dbReference type="EMBL" id="KAF6217749.1"/>
    </source>
</evidence>
<sequence>MEGLAYMKEPIAGSDAGTEGHLMLGRRRVWSSVHGQASLSAYFQTRQSCVQAKEGIVRLRRSSEDYEKRIEQMAENDLYDSYKQKHGAAIENKAQKDVEEEMRQNIR</sequence>
<reference evidence="1 2" key="1">
    <citation type="journal article" date="2020" name="Genomics">
        <title>Complete, high-quality genomes from long-read metagenomic sequencing of two wolf lichen thalli reveals enigmatic genome architecture.</title>
        <authorList>
            <person name="McKenzie S.K."/>
            <person name="Walston R.F."/>
            <person name="Allen J.L."/>
        </authorList>
    </citation>
    <scope>NUCLEOTIDE SEQUENCE [LARGE SCALE GENOMIC DNA]</scope>
    <source>
        <strain evidence="1">WasteWater1</strain>
    </source>
</reference>
<protein>
    <submittedName>
        <fullName evidence="1">Uncharacterized protein</fullName>
    </submittedName>
</protein>